<dbReference type="InterPro" id="IPR009305">
    <property type="entry name" value="Mpo1-like"/>
</dbReference>
<dbReference type="RefSeq" id="WP_338290587.1">
    <property type="nucleotide sequence ID" value="NZ_AP027272.1"/>
</dbReference>
<evidence type="ECO:0000256" key="1">
    <source>
        <dbReference type="SAM" id="Phobius"/>
    </source>
</evidence>
<sequence length="177" mass="19264">MKTFIEHLATYAEYHRDSRNIMTHLFGVPIIVFAVIVLLSRPVFEVAGLNLNPAMLGYVAAVLFYLRLNLVFAAIMAFLMGIGIYAAMSIAAASTTVWLVTGVGLFVGGWIVQFIGHYYEGKKPAFVDDLVGLLIGPLFVLAEVLFFLGLYQGLKREIEAQVGAVRTGSIDTNTASA</sequence>
<dbReference type="KEGG" id="pmaw:MACH26_02750"/>
<reference evidence="2" key="1">
    <citation type="submission" date="2023-01" db="EMBL/GenBank/DDBJ databases">
        <title>Complete genome sequence of Planctobacterium marinum strain Dej080120_11.</title>
        <authorList>
            <person name="Ueki S."/>
            <person name="Maruyama F."/>
        </authorList>
    </citation>
    <scope>NUCLEOTIDE SEQUENCE</scope>
    <source>
        <strain evidence="2">Dej080120_11</strain>
    </source>
</reference>
<dbReference type="GO" id="GO:0046521">
    <property type="term" value="P:sphingoid catabolic process"/>
    <property type="evidence" value="ECO:0007669"/>
    <property type="project" value="TreeGrafter"/>
</dbReference>
<evidence type="ECO:0000313" key="2">
    <source>
        <dbReference type="EMBL" id="BDX04754.1"/>
    </source>
</evidence>
<dbReference type="PANTHER" id="PTHR28026:SF9">
    <property type="entry name" value="2-HYDROXY-PALMITIC ACID DIOXYGENASE MPO1"/>
    <property type="match status" value="1"/>
</dbReference>
<feature type="transmembrane region" description="Helical" evidence="1">
    <location>
        <begin position="131"/>
        <end position="151"/>
    </location>
</feature>
<dbReference type="Proteomes" id="UP001333710">
    <property type="component" value="Chromosome"/>
</dbReference>
<dbReference type="GO" id="GO:0016020">
    <property type="term" value="C:membrane"/>
    <property type="evidence" value="ECO:0007669"/>
    <property type="project" value="GOC"/>
</dbReference>
<accession>A0AA48HMU3</accession>
<feature type="transmembrane region" description="Helical" evidence="1">
    <location>
        <begin position="21"/>
        <end position="44"/>
    </location>
</feature>
<feature type="transmembrane region" description="Helical" evidence="1">
    <location>
        <begin position="64"/>
        <end position="85"/>
    </location>
</feature>
<keyword evidence="3" id="KW-1185">Reference proteome</keyword>
<dbReference type="EMBL" id="AP027272">
    <property type="protein sequence ID" value="BDX04754.1"/>
    <property type="molecule type" value="Genomic_DNA"/>
</dbReference>
<organism evidence="2 3">
    <name type="scientific">Planctobacterium marinum</name>
    <dbReference type="NCBI Taxonomy" id="1631968"/>
    <lineage>
        <taxon>Bacteria</taxon>
        <taxon>Pseudomonadati</taxon>
        <taxon>Pseudomonadota</taxon>
        <taxon>Gammaproteobacteria</taxon>
        <taxon>Alteromonadales</taxon>
        <taxon>Alteromonadaceae</taxon>
        <taxon>Planctobacterium</taxon>
    </lineage>
</organism>
<dbReference type="PANTHER" id="PTHR28026">
    <property type="entry name" value="DUF962 DOMAIN PROTEIN (AFU_ORTHOLOGUE AFUA_8G05310)"/>
    <property type="match status" value="1"/>
</dbReference>
<dbReference type="AlphaFoldDB" id="A0AA48HMU3"/>
<name>A0AA48HMU3_9ALTE</name>
<evidence type="ECO:0000313" key="3">
    <source>
        <dbReference type="Proteomes" id="UP001333710"/>
    </source>
</evidence>
<gene>
    <name evidence="2" type="ORF">MACH26_02750</name>
</gene>
<keyword evidence="1" id="KW-0812">Transmembrane</keyword>
<keyword evidence="1" id="KW-0472">Membrane</keyword>
<dbReference type="Pfam" id="PF06127">
    <property type="entry name" value="Mpo1-like"/>
    <property type="match status" value="1"/>
</dbReference>
<proteinExistence type="predicted"/>
<feature type="transmembrane region" description="Helical" evidence="1">
    <location>
        <begin position="97"/>
        <end position="119"/>
    </location>
</feature>
<protein>
    <submittedName>
        <fullName evidence="2">Membrane protein</fullName>
    </submittedName>
</protein>
<keyword evidence="1" id="KW-1133">Transmembrane helix</keyword>